<protein>
    <submittedName>
        <fullName evidence="1">Uncharacterized protein</fullName>
    </submittedName>
</protein>
<sequence>METRSRRRKLAAVQAPAPAAAEAPKPKSALEDQDPSLAGADGGAGDSISQLPDGVLGDIISLLPTKEGARTQILASRWRHQWRSAPLNLDHLWLCRERNNLDAVVSRILAAHRGPGRRFSVPVYHLVGDRAATADAWLRSPALDDLQELDLCSFSGRLPFPPLSPQPPPAAAFRFSETLRVATIGECHLPDTTAQLLHFPKLKKLELEGVHISESSLHTIIAACPALECLLVQSSFGFYCLRINSISLRSIGGRFDKLIIENAPCLERLLQLGSRHWHPHISVVSAPKLETLGCLSSNYRDILAFDLTVIQGSRVNSLTTVVRTVKILAVDMDALSMDVVIDLMRCFPCLEKFYIESVGPGKTSSCRYKHKNLTSSLDIRLKTIVCRYYRGIKSHVDFATFFILNAGALELMTLHVNQEHYNEEFFGRQRKMLQLDSRASRGAQFHFAPNDPHRYDIDFCLHDLDLADPFERKDPGEFHALL</sequence>
<reference evidence="1" key="1">
    <citation type="submission" date="2021-05" db="EMBL/GenBank/DDBJ databases">
        <authorList>
            <person name="Scholz U."/>
            <person name="Mascher M."/>
            <person name="Fiebig A."/>
        </authorList>
    </citation>
    <scope>NUCLEOTIDE SEQUENCE [LARGE SCALE GENOMIC DNA]</scope>
</reference>
<organism evidence="1 2">
    <name type="scientific">Avena sativa</name>
    <name type="common">Oat</name>
    <dbReference type="NCBI Taxonomy" id="4498"/>
    <lineage>
        <taxon>Eukaryota</taxon>
        <taxon>Viridiplantae</taxon>
        <taxon>Streptophyta</taxon>
        <taxon>Embryophyta</taxon>
        <taxon>Tracheophyta</taxon>
        <taxon>Spermatophyta</taxon>
        <taxon>Magnoliopsida</taxon>
        <taxon>Liliopsida</taxon>
        <taxon>Poales</taxon>
        <taxon>Poaceae</taxon>
        <taxon>BOP clade</taxon>
        <taxon>Pooideae</taxon>
        <taxon>Poodae</taxon>
        <taxon>Poeae</taxon>
        <taxon>Poeae Chloroplast Group 1 (Aveneae type)</taxon>
        <taxon>Aveninae</taxon>
        <taxon>Avena</taxon>
    </lineage>
</organism>
<name>A0ACD5U037_AVESA</name>
<evidence type="ECO:0000313" key="1">
    <source>
        <dbReference type="EnsemblPlants" id="AVESA.00010b.r2.1DG0153320.2.CDS"/>
    </source>
</evidence>
<reference evidence="1" key="2">
    <citation type="submission" date="2025-09" db="UniProtKB">
        <authorList>
            <consortium name="EnsemblPlants"/>
        </authorList>
    </citation>
    <scope>IDENTIFICATION</scope>
</reference>
<accession>A0ACD5U037</accession>
<dbReference type="EnsemblPlants" id="AVESA.00010b.r2.1DG0153320.2">
    <property type="protein sequence ID" value="AVESA.00010b.r2.1DG0153320.2.CDS"/>
    <property type="gene ID" value="AVESA.00010b.r2.1DG0153320"/>
</dbReference>
<proteinExistence type="predicted"/>
<dbReference type="Proteomes" id="UP001732700">
    <property type="component" value="Chromosome 1D"/>
</dbReference>
<evidence type="ECO:0000313" key="2">
    <source>
        <dbReference type="Proteomes" id="UP001732700"/>
    </source>
</evidence>
<keyword evidence="2" id="KW-1185">Reference proteome</keyword>